<dbReference type="eggNOG" id="KOG0725">
    <property type="taxonomic scope" value="Eukaryota"/>
</dbReference>
<dbReference type="PRINTS" id="PR00081">
    <property type="entry name" value="GDHRDH"/>
</dbReference>
<name>A0A093VG75_TALMA</name>
<dbReference type="PANTHER" id="PTHR42760">
    <property type="entry name" value="SHORT-CHAIN DEHYDROGENASES/REDUCTASES FAMILY MEMBER"/>
    <property type="match status" value="1"/>
</dbReference>
<protein>
    <submittedName>
        <fullName evidence="6">Carbonyl reductase family member 4</fullName>
    </submittedName>
</protein>
<evidence type="ECO:0000256" key="2">
    <source>
        <dbReference type="ARBA" id="ARBA00022857"/>
    </source>
</evidence>
<dbReference type="PANTHER" id="PTHR42760:SF133">
    <property type="entry name" value="3-OXOACYL-[ACYL-CARRIER-PROTEIN] REDUCTASE"/>
    <property type="match status" value="1"/>
</dbReference>
<comment type="similarity">
    <text evidence="1 4">Belongs to the short-chain dehydrogenases/reductases (SDR) family.</text>
</comment>
<dbReference type="PRINTS" id="PR00080">
    <property type="entry name" value="SDRFAMILY"/>
</dbReference>
<sequence>MSKLRDIRYYPQTFALNLSQFLGLGIGYAIAERFLTEGASKVILVGRQREKLQDASRRLTESILESESSSQAGDVATRAPEEDVGERMTSLDPKIEILVGDISVASEWMSELEKTMTNVDILINAAGISASNILPRTSPEHISNILKTNLEGAIYTSRAMLKACMRVRSRQKKDIESKSETDQQQRLSKCIINISSLLALKGVTGTVTYAASKAGLLGLTRSMAVETADILRGGNVMLRCNAILPGYIETPMIQDFSDHKINELRAQIPLNRFGDPREVADAAVFVSSNEYANNCVLNLDGGLSAV</sequence>
<proteinExistence type="inferred from homology"/>
<evidence type="ECO:0000256" key="4">
    <source>
        <dbReference type="RuleBase" id="RU000363"/>
    </source>
</evidence>
<evidence type="ECO:0000256" key="3">
    <source>
        <dbReference type="ARBA" id="ARBA00023002"/>
    </source>
</evidence>
<accession>A0A093VG75</accession>
<organism evidence="6">
    <name type="scientific">Talaromyces marneffei PM1</name>
    <dbReference type="NCBI Taxonomy" id="1077442"/>
    <lineage>
        <taxon>Eukaryota</taxon>
        <taxon>Fungi</taxon>
        <taxon>Dikarya</taxon>
        <taxon>Ascomycota</taxon>
        <taxon>Pezizomycotina</taxon>
        <taxon>Eurotiomycetes</taxon>
        <taxon>Eurotiomycetidae</taxon>
        <taxon>Eurotiales</taxon>
        <taxon>Trichocomaceae</taxon>
        <taxon>Talaromyces</taxon>
        <taxon>Talaromyces sect. Talaromyces</taxon>
    </lineage>
</organism>
<dbReference type="GO" id="GO:0048038">
    <property type="term" value="F:quinone binding"/>
    <property type="evidence" value="ECO:0007669"/>
    <property type="project" value="TreeGrafter"/>
</dbReference>
<dbReference type="GO" id="GO:0006633">
    <property type="term" value="P:fatty acid biosynthetic process"/>
    <property type="evidence" value="ECO:0007669"/>
    <property type="project" value="TreeGrafter"/>
</dbReference>
<evidence type="ECO:0000256" key="5">
    <source>
        <dbReference type="SAM" id="MobiDB-lite"/>
    </source>
</evidence>
<evidence type="ECO:0000256" key="1">
    <source>
        <dbReference type="ARBA" id="ARBA00006484"/>
    </source>
</evidence>
<evidence type="ECO:0000313" key="6">
    <source>
        <dbReference type="EMBL" id="KFX51512.1"/>
    </source>
</evidence>
<dbReference type="HOGENOM" id="CLU_010194_1_3_1"/>
<keyword evidence="3" id="KW-0560">Oxidoreductase</keyword>
<keyword evidence="2" id="KW-0521">NADP</keyword>
<dbReference type="Pfam" id="PF00106">
    <property type="entry name" value="adh_short"/>
    <property type="match status" value="1"/>
</dbReference>
<dbReference type="SUPFAM" id="SSF51735">
    <property type="entry name" value="NAD(P)-binding Rossmann-fold domains"/>
    <property type="match status" value="1"/>
</dbReference>
<dbReference type="AlphaFoldDB" id="A0A093VG75"/>
<dbReference type="Gene3D" id="3.40.50.720">
    <property type="entry name" value="NAD(P)-binding Rossmann-like Domain"/>
    <property type="match status" value="1"/>
</dbReference>
<dbReference type="InterPro" id="IPR002347">
    <property type="entry name" value="SDR_fam"/>
</dbReference>
<dbReference type="EMBL" id="JPOX01000005">
    <property type="protein sequence ID" value="KFX51512.1"/>
    <property type="molecule type" value="Genomic_DNA"/>
</dbReference>
<comment type="caution">
    <text evidence="6">The sequence shown here is derived from an EMBL/GenBank/DDBJ whole genome shotgun (WGS) entry which is preliminary data.</text>
</comment>
<dbReference type="PROSITE" id="PS00061">
    <property type="entry name" value="ADH_SHORT"/>
    <property type="match status" value="1"/>
</dbReference>
<dbReference type="InterPro" id="IPR020904">
    <property type="entry name" value="Sc_DH/Rdtase_CS"/>
</dbReference>
<dbReference type="GO" id="GO:0016616">
    <property type="term" value="F:oxidoreductase activity, acting on the CH-OH group of donors, NAD or NADP as acceptor"/>
    <property type="evidence" value="ECO:0007669"/>
    <property type="project" value="TreeGrafter"/>
</dbReference>
<dbReference type="InterPro" id="IPR036291">
    <property type="entry name" value="NAD(P)-bd_dom_sf"/>
</dbReference>
<reference evidence="6" key="1">
    <citation type="journal article" date="2014" name="PLoS Genet.">
        <title>Signature Gene Expression Reveals Novel Clues to the Molecular Mechanisms of Dimorphic Transition in Penicillium marneffei.</title>
        <authorList>
            <person name="Yang E."/>
            <person name="Wang G."/>
            <person name="Cai J."/>
            <person name="Woo P.C."/>
            <person name="Lau S.K."/>
            <person name="Yuen K.-Y."/>
            <person name="Chow W.-N."/>
            <person name="Lin X."/>
        </authorList>
    </citation>
    <scope>NUCLEOTIDE SEQUENCE [LARGE SCALE GENOMIC DNA]</scope>
    <source>
        <strain evidence="6">PM1</strain>
    </source>
</reference>
<feature type="region of interest" description="Disordered" evidence="5">
    <location>
        <begin position="62"/>
        <end position="87"/>
    </location>
</feature>
<gene>
    <name evidence="6" type="ORF">GQ26_0052760</name>
</gene>